<dbReference type="PROSITE" id="PS00061">
    <property type="entry name" value="ADH_SHORT"/>
    <property type="match status" value="1"/>
</dbReference>
<dbReference type="PANTHER" id="PTHR43639:SF1">
    <property type="entry name" value="SHORT-CHAIN DEHYDROGENASE_REDUCTASE FAMILY PROTEIN"/>
    <property type="match status" value="1"/>
</dbReference>
<feature type="domain" description="Ketoreductase" evidence="3">
    <location>
        <begin position="8"/>
        <end position="197"/>
    </location>
</feature>
<dbReference type="PANTHER" id="PTHR43639">
    <property type="entry name" value="OXIDOREDUCTASE, SHORT-CHAIN DEHYDROGENASE/REDUCTASE FAMILY (AFU_ORTHOLOGUE AFUA_5G02870)"/>
    <property type="match status" value="1"/>
</dbReference>
<dbReference type="SMART" id="SM00822">
    <property type="entry name" value="PKS_KR"/>
    <property type="match status" value="1"/>
</dbReference>
<dbReference type="Pfam" id="PF13561">
    <property type="entry name" value="adh_short_C2"/>
    <property type="match status" value="1"/>
</dbReference>
<evidence type="ECO:0000256" key="2">
    <source>
        <dbReference type="ARBA" id="ARBA00023002"/>
    </source>
</evidence>
<gene>
    <name evidence="4" type="ORF">ORV05_17455</name>
</gene>
<evidence type="ECO:0000313" key="4">
    <source>
        <dbReference type="EMBL" id="WAL69480.1"/>
    </source>
</evidence>
<dbReference type="SUPFAM" id="SSF51735">
    <property type="entry name" value="NAD(P)-binding Rossmann-fold domains"/>
    <property type="match status" value="1"/>
</dbReference>
<sequence length="257" mass="26461">MAGKLDGKIALVTGGSRGIGRGIALRLAQEGCALVAFTFHSDSAAAEESAKDVEAAGATALPIRAQLERAEEAGALFEKLDRELTAKTGGTGLDILVNNVGSAGSGTLATTSPEMFDEIIAVNTRAPFFLLQAASSRLRDGGRVINISSAFAVRPAPGAPVYSMAKAAVNTLTTIAAAEFGERGITVNAVSPGWTATDANAEARRNEKLIAGVVRDTADGRIAEPADVAGVVAMFASPEGAWLTGQHVEASGRFRWH</sequence>
<dbReference type="InterPro" id="IPR036291">
    <property type="entry name" value="NAD(P)-bd_dom_sf"/>
</dbReference>
<dbReference type="PRINTS" id="PR00081">
    <property type="entry name" value="GDHRDH"/>
</dbReference>
<evidence type="ECO:0000256" key="1">
    <source>
        <dbReference type="ARBA" id="ARBA00006484"/>
    </source>
</evidence>
<dbReference type="Proteomes" id="UP001163203">
    <property type="component" value="Chromosome"/>
</dbReference>
<keyword evidence="2" id="KW-0560">Oxidoreductase</keyword>
<organism evidence="4 5">
    <name type="scientific">Amycolatopsis cynarae</name>
    <dbReference type="NCBI Taxonomy" id="2995223"/>
    <lineage>
        <taxon>Bacteria</taxon>
        <taxon>Bacillati</taxon>
        <taxon>Actinomycetota</taxon>
        <taxon>Actinomycetes</taxon>
        <taxon>Pseudonocardiales</taxon>
        <taxon>Pseudonocardiaceae</taxon>
        <taxon>Amycolatopsis</taxon>
    </lineage>
</organism>
<name>A0ABY7BAT4_9PSEU</name>
<protein>
    <submittedName>
        <fullName evidence="4">SDR family oxidoreductase</fullName>
    </submittedName>
</protein>
<keyword evidence="5" id="KW-1185">Reference proteome</keyword>
<dbReference type="InterPro" id="IPR057326">
    <property type="entry name" value="KR_dom"/>
</dbReference>
<dbReference type="Gene3D" id="3.40.50.720">
    <property type="entry name" value="NAD(P)-binding Rossmann-like Domain"/>
    <property type="match status" value="1"/>
</dbReference>
<dbReference type="InterPro" id="IPR020904">
    <property type="entry name" value="Sc_DH/Rdtase_CS"/>
</dbReference>
<evidence type="ECO:0000259" key="3">
    <source>
        <dbReference type="SMART" id="SM00822"/>
    </source>
</evidence>
<proteinExistence type="inferred from homology"/>
<dbReference type="InterPro" id="IPR002347">
    <property type="entry name" value="SDR_fam"/>
</dbReference>
<dbReference type="EMBL" id="CP113836">
    <property type="protein sequence ID" value="WAL69480.1"/>
    <property type="molecule type" value="Genomic_DNA"/>
</dbReference>
<evidence type="ECO:0000313" key="5">
    <source>
        <dbReference type="Proteomes" id="UP001163203"/>
    </source>
</evidence>
<dbReference type="PRINTS" id="PR00080">
    <property type="entry name" value="SDRFAMILY"/>
</dbReference>
<accession>A0ABY7BAT4</accession>
<dbReference type="RefSeq" id="WP_268759566.1">
    <property type="nucleotide sequence ID" value="NZ_CP113836.1"/>
</dbReference>
<reference evidence="4" key="1">
    <citation type="submission" date="2022-11" db="EMBL/GenBank/DDBJ databases">
        <authorList>
            <person name="Mo P."/>
        </authorList>
    </citation>
    <scope>NUCLEOTIDE SEQUENCE</scope>
    <source>
        <strain evidence="4">HUAS 11-8</strain>
    </source>
</reference>
<comment type="similarity">
    <text evidence="1">Belongs to the short-chain dehydrogenases/reductases (SDR) family.</text>
</comment>